<dbReference type="PIRSF" id="PIRSF001220">
    <property type="entry name" value="L-ASNase_gatD"/>
    <property type="match status" value="1"/>
</dbReference>
<sequence>MARAAGPERRVLAVYTGGTIGMRSEQGVLVPGGGLATILRGLPMFHDQEHAQVCSLPNDTLVLPPAGPDQRIIYTVLECQPLFDSSDMTITEWVQIAQTIEVEGDMPP</sequence>
<dbReference type="InterPro" id="IPR036152">
    <property type="entry name" value="Asp/glu_Ase-like_sf"/>
</dbReference>
<evidence type="ECO:0000313" key="4">
    <source>
        <dbReference type="Proteomes" id="UP000335636"/>
    </source>
</evidence>
<dbReference type="PANTHER" id="PTHR11707:SF28">
    <property type="entry name" value="60 KDA LYSOPHOSPHOLIPASE"/>
    <property type="match status" value="1"/>
</dbReference>
<dbReference type="GO" id="GO:0004067">
    <property type="term" value="F:asparaginase activity"/>
    <property type="evidence" value="ECO:0007669"/>
    <property type="project" value="UniProtKB-UniRule"/>
</dbReference>
<dbReference type="AlphaFoldDB" id="A0A5E4CYF3"/>
<evidence type="ECO:0000313" key="3">
    <source>
        <dbReference type="EMBL" id="VTJ86826.1"/>
    </source>
</evidence>
<protein>
    <submittedName>
        <fullName evidence="2">60 kDa lysophospholipase</fullName>
    </submittedName>
</protein>
<keyword evidence="4" id="KW-1185">Reference proteome</keyword>
<dbReference type="PANTHER" id="PTHR11707">
    <property type="entry name" value="L-ASPARAGINASE"/>
    <property type="match status" value="1"/>
</dbReference>
<dbReference type="Pfam" id="PF00710">
    <property type="entry name" value="Asparaginase"/>
    <property type="match status" value="1"/>
</dbReference>
<accession>A0A5E4CYF3</accession>
<dbReference type="SUPFAM" id="SSF53774">
    <property type="entry name" value="Glutaminase/Asparaginase"/>
    <property type="match status" value="1"/>
</dbReference>
<dbReference type="InterPro" id="IPR027474">
    <property type="entry name" value="L-asparaginase_N"/>
</dbReference>
<dbReference type="InterPro" id="IPR006034">
    <property type="entry name" value="Asparaginase/glutaminase-like"/>
</dbReference>
<dbReference type="Proteomes" id="UP000662637">
    <property type="component" value="Unassembled WGS sequence"/>
</dbReference>
<organism evidence="3 4">
    <name type="scientific">Marmota monax</name>
    <name type="common">Woodchuck</name>
    <dbReference type="NCBI Taxonomy" id="9995"/>
    <lineage>
        <taxon>Eukaryota</taxon>
        <taxon>Metazoa</taxon>
        <taxon>Chordata</taxon>
        <taxon>Craniata</taxon>
        <taxon>Vertebrata</taxon>
        <taxon>Euteleostomi</taxon>
        <taxon>Mammalia</taxon>
        <taxon>Eutheria</taxon>
        <taxon>Euarchontoglires</taxon>
        <taxon>Glires</taxon>
        <taxon>Rodentia</taxon>
        <taxon>Sciuromorpha</taxon>
        <taxon>Sciuridae</taxon>
        <taxon>Xerinae</taxon>
        <taxon>Marmotini</taxon>
        <taxon>Marmota</taxon>
    </lineage>
</organism>
<feature type="domain" description="L-asparaginase N-terminal" evidence="1">
    <location>
        <begin position="10"/>
        <end position="101"/>
    </location>
</feature>
<name>A0A5E4CYF3_MARMO</name>
<dbReference type="Proteomes" id="UP000335636">
    <property type="component" value="Unassembled WGS sequence"/>
</dbReference>
<dbReference type="Gene3D" id="3.40.50.1170">
    <property type="entry name" value="L-asparaginase, N-terminal domain"/>
    <property type="match status" value="1"/>
</dbReference>
<evidence type="ECO:0000313" key="2">
    <source>
        <dbReference type="EMBL" id="KAF7466697.1"/>
    </source>
</evidence>
<reference evidence="2" key="2">
    <citation type="submission" date="2020-08" db="EMBL/GenBank/DDBJ databases">
        <authorList>
            <person name="Shumante A."/>
            <person name="Zimin A.V."/>
            <person name="Puiu D."/>
            <person name="Salzberg S.L."/>
        </authorList>
    </citation>
    <scope>NUCLEOTIDE SEQUENCE</scope>
    <source>
        <strain evidence="2">WC2-LM</strain>
        <tissue evidence="2">Liver</tissue>
    </source>
</reference>
<dbReference type="InterPro" id="IPR037152">
    <property type="entry name" value="L-asparaginase_N_sf"/>
</dbReference>
<proteinExistence type="predicted"/>
<gene>
    <name evidence="2" type="ORF">GHT09_002019</name>
    <name evidence="3" type="ORF">MONAX_5E034869</name>
</gene>
<dbReference type="EMBL" id="WJEC01007836">
    <property type="protein sequence ID" value="KAF7466697.1"/>
    <property type="molecule type" value="Genomic_DNA"/>
</dbReference>
<reference evidence="3 4" key="1">
    <citation type="submission" date="2019-04" db="EMBL/GenBank/DDBJ databases">
        <authorList>
            <person name="Alioto T."/>
            <person name="Alioto T."/>
        </authorList>
    </citation>
    <scope>NUCLEOTIDE SEQUENCE [LARGE SCALE GENOMIC DNA]</scope>
</reference>
<dbReference type="PROSITE" id="PS51732">
    <property type="entry name" value="ASN_GLN_ASE_3"/>
    <property type="match status" value="1"/>
</dbReference>
<evidence type="ECO:0000259" key="1">
    <source>
        <dbReference type="Pfam" id="PF00710"/>
    </source>
</evidence>
<dbReference type="EMBL" id="CABDUW010002438">
    <property type="protein sequence ID" value="VTJ86826.1"/>
    <property type="molecule type" value="Genomic_DNA"/>
</dbReference>
<dbReference type="PIRSF" id="PIRSF500176">
    <property type="entry name" value="L_ASNase"/>
    <property type="match status" value="1"/>
</dbReference>